<gene>
    <name evidence="10" type="ORF">H924_05845</name>
</gene>
<dbReference type="NCBIfam" id="TIGR00948">
    <property type="entry name" value="2a75"/>
    <property type="match status" value="1"/>
</dbReference>
<dbReference type="GO" id="GO:0005886">
    <property type="term" value="C:plasma membrane"/>
    <property type="evidence" value="ECO:0007669"/>
    <property type="project" value="UniProtKB-SubCell"/>
</dbReference>
<dbReference type="InterPro" id="IPR004777">
    <property type="entry name" value="Lys/arg_exporter"/>
</dbReference>
<dbReference type="Pfam" id="PF01810">
    <property type="entry name" value="LysE"/>
    <property type="match status" value="1"/>
</dbReference>
<evidence type="ECO:0000256" key="7">
    <source>
        <dbReference type="ARBA" id="ARBA00022989"/>
    </source>
</evidence>
<sequence>MEIFMTGLLLGASLLLAIGPQNVLVIKQGIKREGITAVIVVCLLSDIVLFSAGTLGVGLLSNTAPIVLDILRWCGIAYLLWFAVMAAKDAMQPPKEGTSIIEETEPTLPQNSPTTGGGTSALATDTRQVLKTNPRQGFVEKRPVWVKPMLMAIVLTWLNPNAYLDSFVFIGGVGAQYGETGRWIFAAGAFAASLIWFPVVGYGAAALSRPLSSPKVWRWINVGVAIVLSGLALKLILMG</sequence>
<protein>
    <recommendedName>
        <fullName evidence="12">Lysine exporter protein</fullName>
    </recommendedName>
</protein>
<dbReference type="HOGENOM" id="CLU_087840_0_0_11"/>
<dbReference type="eggNOG" id="COG1279">
    <property type="taxonomic scope" value="Bacteria"/>
</dbReference>
<dbReference type="OrthoDB" id="5638726at2"/>
<dbReference type="InterPro" id="IPR001123">
    <property type="entry name" value="LeuE-type"/>
</dbReference>
<evidence type="ECO:0000313" key="10">
    <source>
        <dbReference type="EMBL" id="AGG66613.1"/>
    </source>
</evidence>
<dbReference type="PANTHER" id="PTHR30086">
    <property type="entry name" value="ARGININE EXPORTER PROTEIN ARGO"/>
    <property type="match status" value="1"/>
</dbReference>
<keyword evidence="4" id="KW-1003">Cell membrane</keyword>
<feature type="transmembrane region" description="Helical" evidence="9">
    <location>
        <begin position="216"/>
        <end position="237"/>
    </location>
</feature>
<organism evidence="10 11">
    <name type="scientific">Corynebacterium callunae DSM 20147</name>
    <dbReference type="NCBI Taxonomy" id="1121353"/>
    <lineage>
        <taxon>Bacteria</taxon>
        <taxon>Bacillati</taxon>
        <taxon>Actinomycetota</taxon>
        <taxon>Actinomycetes</taxon>
        <taxon>Mycobacteriales</taxon>
        <taxon>Corynebacteriaceae</taxon>
        <taxon>Corynebacterium</taxon>
    </lineage>
</organism>
<evidence type="ECO:0000313" key="11">
    <source>
        <dbReference type="Proteomes" id="UP000011760"/>
    </source>
</evidence>
<dbReference type="GO" id="GO:0015171">
    <property type="term" value="F:amino acid transmembrane transporter activity"/>
    <property type="evidence" value="ECO:0007669"/>
    <property type="project" value="TreeGrafter"/>
</dbReference>
<feature type="transmembrane region" description="Helical" evidence="9">
    <location>
        <begin position="183"/>
        <end position="204"/>
    </location>
</feature>
<evidence type="ECO:0000256" key="3">
    <source>
        <dbReference type="ARBA" id="ARBA00022448"/>
    </source>
</evidence>
<evidence type="ECO:0008006" key="12">
    <source>
        <dbReference type="Google" id="ProtNLM"/>
    </source>
</evidence>
<accession>M1UYK3</accession>
<keyword evidence="5 9" id="KW-0812">Transmembrane</keyword>
<proteinExistence type="inferred from homology"/>
<evidence type="ECO:0000256" key="5">
    <source>
        <dbReference type="ARBA" id="ARBA00022692"/>
    </source>
</evidence>
<dbReference type="KEGG" id="ccn:H924_05845"/>
<evidence type="ECO:0000256" key="2">
    <source>
        <dbReference type="ARBA" id="ARBA00009043"/>
    </source>
</evidence>
<dbReference type="STRING" id="1121353.H924_05845"/>
<reference evidence="10 11" key="1">
    <citation type="submission" date="2013-02" db="EMBL/GenBank/DDBJ databases">
        <title>The complete genome sequence of Corynebacterium callunae DSM 20147.</title>
        <authorList>
            <person name="Ruckert C."/>
            <person name="Albersmeier A."/>
            <person name="Kalinowski J."/>
        </authorList>
    </citation>
    <scope>NUCLEOTIDE SEQUENCE [LARGE SCALE GENOMIC DNA]</scope>
    <source>
        <strain evidence="10 11">DSM 20147</strain>
    </source>
</reference>
<evidence type="ECO:0000256" key="9">
    <source>
        <dbReference type="SAM" id="Phobius"/>
    </source>
</evidence>
<feature type="transmembrane region" description="Helical" evidence="9">
    <location>
        <begin position="70"/>
        <end position="87"/>
    </location>
</feature>
<keyword evidence="7 9" id="KW-1133">Transmembrane helix</keyword>
<comment type="subcellular location">
    <subcellularLocation>
        <location evidence="1">Cell membrane</location>
        <topology evidence="1">Multi-pass membrane protein</topology>
    </subcellularLocation>
</comment>
<comment type="similarity">
    <text evidence="2">Belongs to the LysE/ArgO transporter (TC 2.A.75) family.</text>
</comment>
<keyword evidence="6" id="KW-0029">Amino-acid transport</keyword>
<evidence type="ECO:0000256" key="8">
    <source>
        <dbReference type="ARBA" id="ARBA00023136"/>
    </source>
</evidence>
<keyword evidence="8 9" id="KW-0472">Membrane</keyword>
<evidence type="ECO:0000256" key="6">
    <source>
        <dbReference type="ARBA" id="ARBA00022970"/>
    </source>
</evidence>
<dbReference type="PANTHER" id="PTHR30086:SF20">
    <property type="entry name" value="ARGININE EXPORTER PROTEIN ARGO-RELATED"/>
    <property type="match status" value="1"/>
</dbReference>
<dbReference type="EMBL" id="CP004354">
    <property type="protein sequence ID" value="AGG66613.1"/>
    <property type="molecule type" value="Genomic_DNA"/>
</dbReference>
<name>M1UYK3_9CORY</name>
<feature type="transmembrane region" description="Helical" evidence="9">
    <location>
        <begin position="35"/>
        <end position="58"/>
    </location>
</feature>
<evidence type="ECO:0000256" key="1">
    <source>
        <dbReference type="ARBA" id="ARBA00004651"/>
    </source>
</evidence>
<evidence type="ECO:0000256" key="4">
    <source>
        <dbReference type="ARBA" id="ARBA00022475"/>
    </source>
</evidence>
<keyword evidence="3" id="KW-0813">Transport</keyword>
<dbReference type="Proteomes" id="UP000011760">
    <property type="component" value="Chromosome"/>
</dbReference>
<keyword evidence="11" id="KW-1185">Reference proteome</keyword>
<dbReference type="RefSeq" id="WP_015651045.1">
    <property type="nucleotide sequence ID" value="NC_020506.1"/>
</dbReference>
<dbReference type="PATRIC" id="fig|1121353.3.peg.1195"/>
<dbReference type="AlphaFoldDB" id="M1UYK3"/>